<dbReference type="Pfam" id="PF00353">
    <property type="entry name" value="HemolysinCabind"/>
    <property type="match status" value="5"/>
</dbReference>
<dbReference type="PANTHER" id="PTHR38340">
    <property type="entry name" value="S-LAYER PROTEIN"/>
    <property type="match status" value="1"/>
</dbReference>
<dbReference type="InterPro" id="IPR011049">
    <property type="entry name" value="Serralysin-like_metalloprot_C"/>
</dbReference>
<dbReference type="GO" id="GO:0005576">
    <property type="term" value="C:extracellular region"/>
    <property type="evidence" value="ECO:0007669"/>
    <property type="project" value="UniProtKB-SubCell"/>
</dbReference>
<evidence type="ECO:0000313" key="4">
    <source>
        <dbReference type="EMBL" id="QFS44985.1"/>
    </source>
</evidence>
<accession>A0A5P8VX42</accession>
<dbReference type="PANTHER" id="PTHR38340:SF1">
    <property type="entry name" value="S-LAYER PROTEIN"/>
    <property type="match status" value="1"/>
</dbReference>
<organism evidence="4 5">
    <name type="scientific">Nostoc sphaeroides CCNUC1</name>
    <dbReference type="NCBI Taxonomy" id="2653204"/>
    <lineage>
        <taxon>Bacteria</taxon>
        <taxon>Bacillati</taxon>
        <taxon>Cyanobacteriota</taxon>
        <taxon>Cyanophyceae</taxon>
        <taxon>Nostocales</taxon>
        <taxon>Nostocaceae</taxon>
        <taxon>Nostoc</taxon>
    </lineage>
</organism>
<dbReference type="PROSITE" id="PS00330">
    <property type="entry name" value="HEMOLYSIN_CALCIUM"/>
    <property type="match status" value="2"/>
</dbReference>
<name>A0A5P8VX42_9NOSO</name>
<dbReference type="EMBL" id="CP045226">
    <property type="protein sequence ID" value="QFS44985.1"/>
    <property type="molecule type" value="Genomic_DNA"/>
</dbReference>
<evidence type="ECO:0000256" key="3">
    <source>
        <dbReference type="SAM" id="MobiDB-lite"/>
    </source>
</evidence>
<dbReference type="SUPFAM" id="SSF51120">
    <property type="entry name" value="beta-Roll"/>
    <property type="match status" value="2"/>
</dbReference>
<reference evidence="4 5" key="1">
    <citation type="submission" date="2019-10" db="EMBL/GenBank/DDBJ databases">
        <title>Genomic and transcriptomic insights into the perfect genentic adaptation of a filamentous nitrogen-fixing cyanobacterium to rice fields.</title>
        <authorList>
            <person name="Chen Z."/>
        </authorList>
    </citation>
    <scope>NUCLEOTIDE SEQUENCE [LARGE SCALE GENOMIC DNA]</scope>
    <source>
        <strain evidence="4">CCNUC1</strain>
    </source>
</reference>
<dbReference type="RefSeq" id="WP_118169884.1">
    <property type="nucleotide sequence ID" value="NZ_CP045226.1"/>
</dbReference>
<dbReference type="InterPro" id="IPR018511">
    <property type="entry name" value="Hemolysin-typ_Ca-bd_CS"/>
</dbReference>
<dbReference type="GO" id="GO:0005509">
    <property type="term" value="F:calcium ion binding"/>
    <property type="evidence" value="ECO:0007669"/>
    <property type="project" value="InterPro"/>
</dbReference>
<keyword evidence="2" id="KW-0964">Secreted</keyword>
<dbReference type="Gene3D" id="2.150.10.10">
    <property type="entry name" value="Serralysin-like metalloprotease, C-terminal"/>
    <property type="match status" value="2"/>
</dbReference>
<sequence length="351" mass="35250">MAIVEINDSNNIEGNNADRIANLFNRSNDILTGRNRNNNTSGGGSSFLQGTRGNDLLSVPEGNTNTRSYTILGISGNDTLTGGGGNDNINAGFGGSSLLNGGDGNDKLFGSLGDDTLNGGSGNDLLSGSAGDDLLNGDSGNDSLNGSLGNDILNGGLGNDNLSASEGDDFLFGDAGNDSLDGSAGSDIIFGGGGNDILTGGPSGNPDAPEGFFDDVLVGGAGSDTLKGFGARTGSGGDGTAKLFERDVLVGGGAVNQNGNITDSSGDGVKDVFLLADADGPFYTGSGNKDFAIIQGFEKGIDEYRLLSPGLNFRFGTRPNPNGGGLDTYVFAELPTGSDLIAIFTNVDLIG</sequence>
<keyword evidence="5" id="KW-1185">Reference proteome</keyword>
<proteinExistence type="predicted"/>
<dbReference type="PRINTS" id="PR00313">
    <property type="entry name" value="CABNDNGRPT"/>
</dbReference>
<evidence type="ECO:0000256" key="2">
    <source>
        <dbReference type="ARBA" id="ARBA00022525"/>
    </source>
</evidence>
<gene>
    <name evidence="4" type="ORF">GXM_02460</name>
</gene>
<feature type="region of interest" description="Disordered" evidence="3">
    <location>
        <begin position="31"/>
        <end position="53"/>
    </location>
</feature>
<dbReference type="InterPro" id="IPR001343">
    <property type="entry name" value="Hemolysn_Ca-bd"/>
</dbReference>
<evidence type="ECO:0000256" key="1">
    <source>
        <dbReference type="ARBA" id="ARBA00004613"/>
    </source>
</evidence>
<dbReference type="AlphaFoldDB" id="A0A5P8VX42"/>
<dbReference type="InterPro" id="IPR050557">
    <property type="entry name" value="RTX_toxin/Mannuronan_C5-epim"/>
</dbReference>
<dbReference type="Proteomes" id="UP000326678">
    <property type="component" value="Chromosome Gxm1"/>
</dbReference>
<evidence type="ECO:0000313" key="5">
    <source>
        <dbReference type="Proteomes" id="UP000326678"/>
    </source>
</evidence>
<protein>
    <submittedName>
        <fullName evidence="4">Calcium-binding protein</fullName>
    </submittedName>
</protein>
<dbReference type="KEGG" id="nsh:GXM_02460"/>
<comment type="subcellular location">
    <subcellularLocation>
        <location evidence="1">Secreted</location>
    </subcellularLocation>
</comment>